<dbReference type="STRING" id="503106.A0A218Z9V7"/>
<comment type="caution">
    <text evidence="6">The sequence shown here is derived from an EMBL/GenBank/DDBJ whole genome shotgun (WGS) entry which is preliminary data.</text>
</comment>
<dbReference type="GO" id="GO:0016491">
    <property type="term" value="F:oxidoreductase activity"/>
    <property type="evidence" value="ECO:0007669"/>
    <property type="project" value="UniProtKB-KW"/>
</dbReference>
<keyword evidence="3" id="KW-0560">Oxidoreductase</keyword>
<evidence type="ECO:0000256" key="4">
    <source>
        <dbReference type="ARBA" id="ARBA00023004"/>
    </source>
</evidence>
<dbReference type="Pfam" id="PF03171">
    <property type="entry name" value="2OG-FeII_Oxy"/>
    <property type="match status" value="1"/>
</dbReference>
<dbReference type="InParanoid" id="A0A218Z9V7"/>
<dbReference type="AlphaFoldDB" id="A0A218Z9V7"/>
<dbReference type="EMBL" id="MZNU01000091">
    <property type="protein sequence ID" value="OWP04849.1"/>
    <property type="molecule type" value="Genomic_DNA"/>
</dbReference>
<evidence type="ECO:0000256" key="2">
    <source>
        <dbReference type="ARBA" id="ARBA00022723"/>
    </source>
</evidence>
<evidence type="ECO:0000256" key="3">
    <source>
        <dbReference type="ARBA" id="ARBA00023002"/>
    </source>
</evidence>
<dbReference type="InterPro" id="IPR005123">
    <property type="entry name" value="Oxoglu/Fe-dep_dioxygenase_dom"/>
</dbReference>
<gene>
    <name evidence="6" type="ORF">B2J93_4175</name>
</gene>
<evidence type="ECO:0000256" key="1">
    <source>
        <dbReference type="ARBA" id="ARBA00008056"/>
    </source>
</evidence>
<dbReference type="Gene3D" id="2.60.120.330">
    <property type="entry name" value="B-lactam Antibiotic, Isopenicillin N Synthase, Chain"/>
    <property type="match status" value="1"/>
</dbReference>
<keyword evidence="7" id="KW-1185">Reference proteome</keyword>
<dbReference type="PROSITE" id="PS51471">
    <property type="entry name" value="FE2OG_OXY"/>
    <property type="match status" value="1"/>
</dbReference>
<dbReference type="GO" id="GO:0046872">
    <property type="term" value="F:metal ion binding"/>
    <property type="evidence" value="ECO:0007669"/>
    <property type="project" value="UniProtKB-KW"/>
</dbReference>
<dbReference type="OrthoDB" id="288590at2759"/>
<dbReference type="PANTHER" id="PTHR10209:SF881">
    <property type="entry name" value="FI07970P-RELATED"/>
    <property type="match status" value="1"/>
</dbReference>
<feature type="domain" description="Fe2OG dioxygenase" evidence="5">
    <location>
        <begin position="23"/>
        <end position="159"/>
    </location>
</feature>
<evidence type="ECO:0000313" key="6">
    <source>
        <dbReference type="EMBL" id="OWP04849.1"/>
    </source>
</evidence>
<sequence>MELIAAGMPYGPKVFDEFKSNDAVASIRLLHYPPDESNDDRQLGAGAHTDFGAITLLLQDDIGGLQVWDGGNRRWVDIKPNRNAYVVNVGDMLQISTAFRDVRSAIRADFDEFSRVPDLVAVLDDLEDEEEKLQEAKAFELFMGGNAEDHEQCHESNSQ</sequence>
<comment type="similarity">
    <text evidence="1">Belongs to the iron/ascorbate-dependent oxidoreductase family.</text>
</comment>
<proteinExistence type="inferred from homology"/>
<dbReference type="Proteomes" id="UP000242519">
    <property type="component" value="Unassembled WGS sequence"/>
</dbReference>
<protein>
    <submittedName>
        <fullName evidence="6">Citrinin biosynthesis oxygenase CtnA</fullName>
    </submittedName>
</protein>
<dbReference type="PANTHER" id="PTHR10209">
    <property type="entry name" value="OXIDOREDUCTASE, 2OG-FE II OXYGENASE FAMILY PROTEIN"/>
    <property type="match status" value="1"/>
</dbReference>
<reference evidence="6 7" key="1">
    <citation type="submission" date="2017-04" db="EMBL/GenBank/DDBJ databases">
        <title>Draft genome sequence of Marssonina coronaria NL1: causal agent of apple blotch.</title>
        <authorList>
            <person name="Cheng Q."/>
        </authorList>
    </citation>
    <scope>NUCLEOTIDE SEQUENCE [LARGE SCALE GENOMIC DNA]</scope>
    <source>
        <strain evidence="6 7">NL1</strain>
    </source>
</reference>
<dbReference type="SUPFAM" id="SSF51197">
    <property type="entry name" value="Clavaminate synthase-like"/>
    <property type="match status" value="1"/>
</dbReference>
<keyword evidence="4" id="KW-0408">Iron</keyword>
<organism evidence="6 7">
    <name type="scientific">Diplocarpon coronariae</name>
    <dbReference type="NCBI Taxonomy" id="2795749"/>
    <lineage>
        <taxon>Eukaryota</taxon>
        <taxon>Fungi</taxon>
        <taxon>Dikarya</taxon>
        <taxon>Ascomycota</taxon>
        <taxon>Pezizomycotina</taxon>
        <taxon>Leotiomycetes</taxon>
        <taxon>Helotiales</taxon>
        <taxon>Drepanopezizaceae</taxon>
        <taxon>Diplocarpon</taxon>
    </lineage>
</organism>
<keyword evidence="2" id="KW-0479">Metal-binding</keyword>
<accession>A0A218Z9V7</accession>
<dbReference type="InterPro" id="IPR027443">
    <property type="entry name" value="IPNS-like_sf"/>
</dbReference>
<evidence type="ECO:0000313" key="7">
    <source>
        <dbReference type="Proteomes" id="UP000242519"/>
    </source>
</evidence>
<name>A0A218Z9V7_9HELO</name>
<evidence type="ECO:0000259" key="5">
    <source>
        <dbReference type="PROSITE" id="PS51471"/>
    </source>
</evidence>
<dbReference type="InterPro" id="IPR044861">
    <property type="entry name" value="IPNS-like_FE2OG_OXY"/>
</dbReference>